<feature type="compositionally biased region" description="Basic and acidic residues" evidence="1">
    <location>
        <begin position="556"/>
        <end position="567"/>
    </location>
</feature>
<feature type="compositionally biased region" description="Low complexity" evidence="1">
    <location>
        <begin position="841"/>
        <end position="851"/>
    </location>
</feature>
<dbReference type="SUPFAM" id="SSF53448">
    <property type="entry name" value="Nucleotide-diphospho-sugar transferases"/>
    <property type="match status" value="1"/>
</dbReference>
<dbReference type="EMBL" id="KZ819289">
    <property type="protein sequence ID" value="PWN99182.1"/>
    <property type="molecule type" value="Genomic_DNA"/>
</dbReference>
<keyword evidence="2" id="KW-0808">Transferase</keyword>
<evidence type="ECO:0000313" key="2">
    <source>
        <dbReference type="EMBL" id="PWN99182.1"/>
    </source>
</evidence>
<sequence length="992" mass="103162">MAVRPAPAHGSGGSGSSSSSSSGRGNGSGALARFAIATLLTSDAYLPGALALAASLRHSLADAPSRAEIHTLVLATPVTLSPRSLRSLAAAYDRVVGVEPLSIASAVVDEADRRVKDAGVAAPDPNDEAEQAKVGRQIRREAAKNLALLGRPDLGEGSGAALTKLHAWRLTGYERVLFLDADTIALRSLHHLFAQPQSPLYAAPDVGWPDCFNSGVLLLTPSEATFGALQVLAATRGTWDGADQGLLNEYFGGERGRGDEGEGGGWDRLSFGYNATPNGGYTYAPAYARYGRSIHVAHFIGAHKPWSQPRPSTPVPDAAAPNDYTALLHAWHSFYETAVPSAARSSGPSVRVIHTSRGVEVVEEPFRVPTYQAAWDAGAEAHDVPTGPGSVDDLKGMFQGAGQAEASTIAAPGRPGQYFSLPLMGRASLLAPNPGAWEVPGDSDDDATPRSSPPPSASPRHASPQGSGPSSPREQQQQQDPSGSPTEPWEAPYLSWNPAVEPPPQNVGASSYQMRAPPDAYYENAWDRPAADGPQGKAAFFQPETGNAAAEKSRRRAMEKLQREHWFDNLASTRPDPSAVKPVFPWEQRGAGRPGSRIWPDEEPPSVSPGTGAHEQSLQAASTTSPTFAQRSFSVPAEAPQRGLPKDLSYTNAWDEIGSLGRPSGAAYRRTREAHNSRGVQATPSLSAQGTQSGGPYRNWGGGAGAGAGGMSGIQGSQDWNSNNAAPEPISADQSGDGDDESSSGEDSGSDEVANDVLRAASPPQRDGSRSSGGNGARSHRSSTGPGRGYQRKVESSALAQQNASPRSPRGHTISLGSGSAPLGTLSAAAGAAGIVEMGRSRSSSAEDSASTTGPASDVLSSQGGRTVPTGRERIRPDPLGSSYDRSTPLAPEGLREYGFGNSSGYASARSRGGSNSGAISPPAYPFTSRRAHRGGHGSREGSEGSAFSNPNSGATSPTWPEGGASPVLSRADFAQLQRAHWNASVGRRRGA</sequence>
<proteinExistence type="predicted"/>
<dbReference type="InterPro" id="IPR029044">
    <property type="entry name" value="Nucleotide-diphossugar_trans"/>
</dbReference>
<dbReference type="GeneID" id="37271588"/>
<gene>
    <name evidence="2" type="ORF">FA09DRAFT_337896</name>
</gene>
<dbReference type="InterPro" id="IPR002495">
    <property type="entry name" value="Glyco_trans_8"/>
</dbReference>
<dbReference type="STRING" id="58919.A0A316ZE44"/>
<dbReference type="GO" id="GO:0016757">
    <property type="term" value="F:glycosyltransferase activity"/>
    <property type="evidence" value="ECO:0007669"/>
    <property type="project" value="InterPro"/>
</dbReference>
<name>A0A316ZE44_9BASI</name>
<feature type="compositionally biased region" description="Gly residues" evidence="1">
    <location>
        <begin position="700"/>
        <end position="713"/>
    </location>
</feature>
<keyword evidence="3" id="KW-1185">Reference proteome</keyword>
<dbReference type="CDD" id="cd02537">
    <property type="entry name" value="GT8_Glycogenin"/>
    <property type="match status" value="1"/>
</dbReference>
<feature type="compositionally biased region" description="Acidic residues" evidence="1">
    <location>
        <begin position="736"/>
        <end position="754"/>
    </location>
</feature>
<feature type="compositionally biased region" description="Polar residues" evidence="1">
    <location>
        <begin position="678"/>
        <end position="691"/>
    </location>
</feature>
<feature type="compositionally biased region" description="Polar residues" evidence="1">
    <location>
        <begin position="852"/>
        <end position="865"/>
    </location>
</feature>
<feature type="region of interest" description="Disordered" evidence="1">
    <location>
        <begin position="434"/>
        <end position="825"/>
    </location>
</feature>
<dbReference type="OrthoDB" id="2014201at2759"/>
<feature type="compositionally biased region" description="Polar residues" evidence="1">
    <location>
        <begin position="948"/>
        <end position="959"/>
    </location>
</feature>
<feature type="region of interest" description="Disordered" evidence="1">
    <location>
        <begin position="1"/>
        <end position="24"/>
    </location>
</feature>
<dbReference type="InterPro" id="IPR050587">
    <property type="entry name" value="GNT1/Glycosyltrans_8"/>
</dbReference>
<dbReference type="RefSeq" id="XP_025599461.1">
    <property type="nucleotide sequence ID" value="XM_025744044.1"/>
</dbReference>
<dbReference type="Proteomes" id="UP000245946">
    <property type="component" value="Unassembled WGS sequence"/>
</dbReference>
<dbReference type="PANTHER" id="PTHR11183">
    <property type="entry name" value="GLYCOGENIN SUBFAMILY MEMBER"/>
    <property type="match status" value="1"/>
</dbReference>
<feature type="compositionally biased region" description="Polar residues" evidence="1">
    <location>
        <begin position="465"/>
        <end position="485"/>
    </location>
</feature>
<protein>
    <submittedName>
        <fullName evidence="2">Nucleotide-diphospho-sugar transferase</fullName>
    </submittedName>
</protein>
<evidence type="ECO:0000313" key="3">
    <source>
        <dbReference type="Proteomes" id="UP000245946"/>
    </source>
</evidence>
<accession>A0A316ZE44</accession>
<dbReference type="Pfam" id="PF01501">
    <property type="entry name" value="Glyco_transf_8"/>
    <property type="match status" value="1"/>
</dbReference>
<feature type="compositionally biased region" description="Low complexity" evidence="1">
    <location>
        <begin position="901"/>
        <end position="919"/>
    </location>
</feature>
<evidence type="ECO:0000256" key="1">
    <source>
        <dbReference type="SAM" id="MobiDB-lite"/>
    </source>
</evidence>
<dbReference type="Gene3D" id="3.90.550.10">
    <property type="entry name" value="Spore Coat Polysaccharide Biosynthesis Protein SpsA, Chain A"/>
    <property type="match status" value="1"/>
</dbReference>
<organism evidence="2 3">
    <name type="scientific">Tilletiopsis washingtonensis</name>
    <dbReference type="NCBI Taxonomy" id="58919"/>
    <lineage>
        <taxon>Eukaryota</taxon>
        <taxon>Fungi</taxon>
        <taxon>Dikarya</taxon>
        <taxon>Basidiomycota</taxon>
        <taxon>Ustilaginomycotina</taxon>
        <taxon>Exobasidiomycetes</taxon>
        <taxon>Entylomatales</taxon>
        <taxon>Entylomatales incertae sedis</taxon>
        <taxon>Tilletiopsis</taxon>
    </lineage>
</organism>
<feature type="region of interest" description="Disordered" evidence="1">
    <location>
        <begin position="838"/>
        <end position="968"/>
    </location>
</feature>
<dbReference type="AlphaFoldDB" id="A0A316ZE44"/>
<reference evidence="2 3" key="1">
    <citation type="journal article" date="2018" name="Mol. Biol. Evol.">
        <title>Broad Genomic Sampling Reveals a Smut Pathogenic Ancestry of the Fungal Clade Ustilaginomycotina.</title>
        <authorList>
            <person name="Kijpornyongpan T."/>
            <person name="Mondo S.J."/>
            <person name="Barry K."/>
            <person name="Sandor L."/>
            <person name="Lee J."/>
            <person name="Lipzen A."/>
            <person name="Pangilinan J."/>
            <person name="LaButti K."/>
            <person name="Hainaut M."/>
            <person name="Henrissat B."/>
            <person name="Grigoriev I.V."/>
            <person name="Spatafora J.W."/>
            <person name="Aime M.C."/>
        </authorList>
    </citation>
    <scope>NUCLEOTIDE SEQUENCE [LARGE SCALE GENOMIC DNA]</scope>
    <source>
        <strain evidence="2 3">MCA 4186</strain>
    </source>
</reference>
<feature type="compositionally biased region" description="Low complexity" evidence="1">
    <location>
        <begin position="815"/>
        <end position="825"/>
    </location>
</feature>
<feature type="compositionally biased region" description="Polar residues" evidence="1">
    <location>
        <begin position="614"/>
        <end position="633"/>
    </location>
</feature>